<dbReference type="EMBL" id="JRAI01000081">
    <property type="protein sequence ID" value="KGN83917.1"/>
    <property type="molecule type" value="Genomic_DNA"/>
</dbReference>
<reference evidence="1 2" key="1">
    <citation type="submission" date="2014-08" db="EMBL/GenBank/DDBJ databases">
        <title>Porphyromonas gulae strain:COT-052_OH1451 Genome sequencing.</title>
        <authorList>
            <person name="Wallis C."/>
            <person name="Deusch O."/>
            <person name="O'Flynn C."/>
            <person name="Davis I."/>
            <person name="Jospin G."/>
            <person name="Darling A.E."/>
            <person name="Coil D.A."/>
            <person name="Alexiev A."/>
            <person name="Horsfall A."/>
            <person name="Kirkwood N."/>
            <person name="Harris S."/>
            <person name="Eisen J.A."/>
        </authorList>
    </citation>
    <scope>NUCLEOTIDE SEQUENCE [LARGE SCALE GENOMIC DNA]</scope>
    <source>
        <strain evidence="2">COT-052 OH1451</strain>
    </source>
</reference>
<dbReference type="Pfam" id="PF22558">
    <property type="entry name" value="REase-ARP"/>
    <property type="match status" value="1"/>
</dbReference>
<proteinExistence type="predicted"/>
<comment type="caution">
    <text evidence="1">The sequence shown here is derived from an EMBL/GenBank/DDBJ whole genome shotgun (WGS) entry which is preliminary data.</text>
</comment>
<dbReference type="eggNOG" id="ENOG5032USC">
    <property type="taxonomic scope" value="Bacteria"/>
</dbReference>
<evidence type="ECO:0000313" key="1">
    <source>
        <dbReference type="EMBL" id="KGN83917.1"/>
    </source>
</evidence>
<dbReference type="GeneID" id="57239345"/>
<sequence>MSRNYQAKQQERQKKLRLEYLKMKGDRHILDDGWDNIFEPIRKCVVESRIKWWRGEIPTGSMCSSQVACINHLFSFRDNKDAVLAILNALPGYEGKFEEVEKYKGHHISFEEESDYARKRMGEDPQHPTQIDALILAKDTDGKRWIIPVEWKYTESYGPKSLYKEERGNRYNGLISTIGCFKEDKIKVEDLKNSLFYINPFHQMMRQTLWAKLLTSDECTEKELKADKYLHVLVVPDVNERLYKPERRDKTLNRLHDLERWEKEYLADPLLFIRIDPQKLFENVLDQLGERELKEYLSKRYWGDNEYK</sequence>
<dbReference type="RefSeq" id="WP_039418427.1">
    <property type="nucleotide sequence ID" value="NZ_JASBZW010000028.1"/>
</dbReference>
<dbReference type="InterPro" id="IPR054333">
    <property type="entry name" value="REase-ARP-assoc"/>
</dbReference>
<name>A0A099WVA9_9PORP</name>
<dbReference type="Proteomes" id="UP000030130">
    <property type="component" value="Unassembled WGS sequence"/>
</dbReference>
<accession>A0A099WVA9</accession>
<gene>
    <name evidence="1" type="ORF">HR08_09875</name>
</gene>
<protein>
    <submittedName>
        <fullName evidence="1">Uncharacterized protein</fullName>
    </submittedName>
</protein>
<dbReference type="AlphaFoldDB" id="A0A099WVA9"/>
<evidence type="ECO:0000313" key="2">
    <source>
        <dbReference type="Proteomes" id="UP000030130"/>
    </source>
</evidence>
<organism evidence="1 2">
    <name type="scientific">Porphyromonas gulae</name>
    <dbReference type="NCBI Taxonomy" id="111105"/>
    <lineage>
        <taxon>Bacteria</taxon>
        <taxon>Pseudomonadati</taxon>
        <taxon>Bacteroidota</taxon>
        <taxon>Bacteroidia</taxon>
        <taxon>Bacteroidales</taxon>
        <taxon>Porphyromonadaceae</taxon>
        <taxon>Porphyromonas</taxon>
    </lineage>
</organism>